<dbReference type="Gene3D" id="1.10.10.10">
    <property type="entry name" value="Winged helix-like DNA-binding domain superfamily/Winged helix DNA-binding domain"/>
    <property type="match status" value="1"/>
</dbReference>
<dbReference type="InterPro" id="IPR035472">
    <property type="entry name" value="RpiR-like_SIS"/>
</dbReference>
<dbReference type="Gene3D" id="3.40.50.10490">
    <property type="entry name" value="Glucose-6-phosphate isomerase like protein, domain 1"/>
    <property type="match status" value="1"/>
</dbReference>
<dbReference type="InterPro" id="IPR000281">
    <property type="entry name" value="HTH_RpiR"/>
</dbReference>
<feature type="domain" description="HTH rpiR-type" evidence="4">
    <location>
        <begin position="8"/>
        <end position="84"/>
    </location>
</feature>
<dbReference type="PROSITE" id="PS51071">
    <property type="entry name" value="HTH_RPIR"/>
    <property type="match status" value="1"/>
</dbReference>
<evidence type="ECO:0000313" key="7">
    <source>
        <dbReference type="Proteomes" id="UP000092741"/>
    </source>
</evidence>
<gene>
    <name evidence="6" type="ORF">BA890_08650</name>
</gene>
<dbReference type="Pfam" id="PF01418">
    <property type="entry name" value="HTH_6"/>
    <property type="match status" value="1"/>
</dbReference>
<evidence type="ECO:0000259" key="4">
    <source>
        <dbReference type="PROSITE" id="PS51071"/>
    </source>
</evidence>
<dbReference type="InterPro" id="IPR009057">
    <property type="entry name" value="Homeodomain-like_sf"/>
</dbReference>
<dbReference type="GO" id="GO:0097367">
    <property type="term" value="F:carbohydrate derivative binding"/>
    <property type="evidence" value="ECO:0007669"/>
    <property type="project" value="InterPro"/>
</dbReference>
<feature type="domain" description="SIS" evidence="5">
    <location>
        <begin position="137"/>
        <end position="275"/>
    </location>
</feature>
<dbReference type="InterPro" id="IPR036388">
    <property type="entry name" value="WH-like_DNA-bd_sf"/>
</dbReference>
<dbReference type="InterPro" id="IPR047640">
    <property type="entry name" value="RpiR-like"/>
</dbReference>
<evidence type="ECO:0000259" key="5">
    <source>
        <dbReference type="PROSITE" id="PS51464"/>
    </source>
</evidence>
<evidence type="ECO:0000313" key="6">
    <source>
        <dbReference type="EMBL" id="ANQ12833.1"/>
    </source>
</evidence>
<dbReference type="GO" id="GO:0003700">
    <property type="term" value="F:DNA-binding transcription factor activity"/>
    <property type="evidence" value="ECO:0007669"/>
    <property type="project" value="InterPro"/>
</dbReference>
<dbReference type="GO" id="GO:0003677">
    <property type="term" value="F:DNA binding"/>
    <property type="evidence" value="ECO:0007669"/>
    <property type="project" value="UniProtKB-KW"/>
</dbReference>
<evidence type="ECO:0000256" key="3">
    <source>
        <dbReference type="ARBA" id="ARBA00023163"/>
    </source>
</evidence>
<dbReference type="SUPFAM" id="SSF46689">
    <property type="entry name" value="Homeodomain-like"/>
    <property type="match status" value="1"/>
</dbReference>
<dbReference type="InterPro" id="IPR046348">
    <property type="entry name" value="SIS_dom_sf"/>
</dbReference>
<keyword evidence="1" id="KW-0805">Transcription regulation</keyword>
<reference evidence="6 7" key="1">
    <citation type="submission" date="2016-07" db="EMBL/GenBank/DDBJ databases">
        <title>Developing Vibrio natriegens as a novel, fast-growing host for biotechnology.</title>
        <authorList>
            <person name="Weinstock M.T."/>
            <person name="Hesek E.D."/>
            <person name="Wilson C.M."/>
            <person name="Gibson D.G."/>
        </authorList>
    </citation>
    <scope>NUCLEOTIDE SEQUENCE [LARGE SCALE GENOMIC DNA]</scope>
    <source>
        <strain evidence="6 7">ATCC 14048</strain>
    </source>
</reference>
<sequence length="283" mass="31557">MIAATSVKELQRDIYAKYEDLSQRLQQVAKYVVEKPESIAFDSVSEIARNAEVPPSTLTRFAHAFHYRGFNDIKKVFRINLAEQTESYTGYARIGAGLDDDQNIETPANILAQLAKANINSLEDLNVQIEQDTLQVAVTLLNEANNIYVVGFGQSFGMASYLVYALRRIDRRVFLVDGLGAIYLQQMQTIHRGDVVVIISSEPYSDESVMVSEVVEEKGVKKIAITDSQVSPIATNSDACFVIKESQLEKYRTLSATQCLIQSLVVALIYNTNEETQVDALDI</sequence>
<dbReference type="Pfam" id="PF01380">
    <property type="entry name" value="SIS"/>
    <property type="match status" value="1"/>
</dbReference>
<dbReference type="GeneID" id="70912079"/>
<evidence type="ECO:0000256" key="1">
    <source>
        <dbReference type="ARBA" id="ARBA00023015"/>
    </source>
</evidence>
<dbReference type="PROSITE" id="PS51464">
    <property type="entry name" value="SIS"/>
    <property type="match status" value="1"/>
</dbReference>
<dbReference type="SUPFAM" id="SSF53697">
    <property type="entry name" value="SIS domain"/>
    <property type="match status" value="1"/>
</dbReference>
<dbReference type="Proteomes" id="UP000092741">
    <property type="component" value="Chromosome 1"/>
</dbReference>
<dbReference type="CDD" id="cd05013">
    <property type="entry name" value="SIS_RpiR"/>
    <property type="match status" value="1"/>
</dbReference>
<dbReference type="PANTHER" id="PTHR30514">
    <property type="entry name" value="GLUCOKINASE"/>
    <property type="match status" value="1"/>
</dbReference>
<dbReference type="EMBL" id="CP016345">
    <property type="protein sequence ID" value="ANQ12833.1"/>
    <property type="molecule type" value="Genomic_DNA"/>
</dbReference>
<dbReference type="PANTHER" id="PTHR30514:SF20">
    <property type="entry name" value="TRANSCRIPTIONAL REGULATOR"/>
    <property type="match status" value="1"/>
</dbReference>
<organism evidence="6 7">
    <name type="scientific">Vibrio natriegens NBRC 15636 = ATCC 14048 = DSM 759</name>
    <dbReference type="NCBI Taxonomy" id="1219067"/>
    <lineage>
        <taxon>Bacteria</taxon>
        <taxon>Pseudomonadati</taxon>
        <taxon>Pseudomonadota</taxon>
        <taxon>Gammaproteobacteria</taxon>
        <taxon>Vibrionales</taxon>
        <taxon>Vibrionaceae</taxon>
        <taxon>Vibrio</taxon>
    </lineage>
</organism>
<dbReference type="KEGG" id="vna:PN96_04680"/>
<name>A0AAN1CW37_VIBNA</name>
<dbReference type="GO" id="GO:1901135">
    <property type="term" value="P:carbohydrate derivative metabolic process"/>
    <property type="evidence" value="ECO:0007669"/>
    <property type="project" value="InterPro"/>
</dbReference>
<keyword evidence="3" id="KW-0804">Transcription</keyword>
<dbReference type="InterPro" id="IPR001347">
    <property type="entry name" value="SIS_dom"/>
</dbReference>
<accession>A0AAN1CW37</accession>
<keyword evidence="2" id="KW-0238">DNA-binding</keyword>
<proteinExistence type="predicted"/>
<evidence type="ECO:0000256" key="2">
    <source>
        <dbReference type="ARBA" id="ARBA00023125"/>
    </source>
</evidence>
<dbReference type="RefSeq" id="WP_020334292.1">
    <property type="nucleotide sequence ID" value="NZ_ATFJ01000019.1"/>
</dbReference>
<dbReference type="AlphaFoldDB" id="A0AAN1CW37"/>
<protein>
    <submittedName>
        <fullName evidence="6">Fe-S cluster assembly protein HesB</fullName>
    </submittedName>
</protein>
<keyword evidence="7" id="KW-1185">Reference proteome</keyword>